<dbReference type="RefSeq" id="WP_130450700.1">
    <property type="nucleotide sequence ID" value="NZ_SHLA01000001.1"/>
</dbReference>
<proteinExistence type="predicted"/>
<accession>A0A4Q8AD43</accession>
<keyword evidence="4" id="KW-0804">Transcription</keyword>
<dbReference type="AlphaFoldDB" id="A0A4Q8AD43"/>
<dbReference type="EMBL" id="SHLA01000001">
    <property type="protein sequence ID" value="RZU62147.1"/>
    <property type="molecule type" value="Genomic_DNA"/>
</dbReference>
<evidence type="ECO:0000256" key="4">
    <source>
        <dbReference type="ARBA" id="ARBA00023163"/>
    </source>
</evidence>
<sequence>MPGPDDDGRRRYAVSATQIDTRRRTILEAAAQVIAGSGEAGCTLSAVSKASGCSVGMIQHHFGTRSELIVAAARQRIHESEQEWLAISRAETGPMERIRRLLVFAVHGERPFAEAWSFWLELYAAARRDALLRQEINTALEVWRRFFLDVLEEAHAAGLVRATRPADRQAQLLLALVDGLALQAANETYGLTGDDMLALLVDAASDLLGHGFDS</sequence>
<dbReference type="InterPro" id="IPR009057">
    <property type="entry name" value="Homeodomain-like_sf"/>
</dbReference>
<evidence type="ECO:0000256" key="2">
    <source>
        <dbReference type="ARBA" id="ARBA00023015"/>
    </source>
</evidence>
<name>A0A4Q8AD43_9MICC</name>
<dbReference type="InterPro" id="IPR039538">
    <property type="entry name" value="BetI_C"/>
</dbReference>
<gene>
    <name evidence="7" type="ORF">EV380_1736</name>
</gene>
<dbReference type="Pfam" id="PF13977">
    <property type="entry name" value="TetR_C_6"/>
    <property type="match status" value="1"/>
</dbReference>
<protein>
    <submittedName>
        <fullName evidence="7">TetR family transcriptional regulator</fullName>
    </submittedName>
</protein>
<dbReference type="OrthoDB" id="9816296at2"/>
<dbReference type="PROSITE" id="PS50977">
    <property type="entry name" value="HTH_TETR_2"/>
    <property type="match status" value="1"/>
</dbReference>
<comment type="caution">
    <text evidence="7">The sequence shown here is derived from an EMBL/GenBank/DDBJ whole genome shotgun (WGS) entry which is preliminary data.</text>
</comment>
<evidence type="ECO:0000256" key="1">
    <source>
        <dbReference type="ARBA" id="ARBA00022491"/>
    </source>
</evidence>
<reference evidence="7 8" key="1">
    <citation type="submission" date="2019-02" db="EMBL/GenBank/DDBJ databases">
        <title>Sequencing the genomes of 1000 actinobacteria strains.</title>
        <authorList>
            <person name="Klenk H.-P."/>
        </authorList>
    </citation>
    <scope>NUCLEOTIDE SEQUENCE [LARGE SCALE GENOMIC DNA]</scope>
    <source>
        <strain evidence="7 8">DSM 17364</strain>
    </source>
</reference>
<dbReference type="PANTHER" id="PTHR30055">
    <property type="entry name" value="HTH-TYPE TRANSCRIPTIONAL REGULATOR RUTR"/>
    <property type="match status" value="1"/>
</dbReference>
<evidence type="ECO:0000259" key="6">
    <source>
        <dbReference type="PROSITE" id="PS50977"/>
    </source>
</evidence>
<dbReference type="InterPro" id="IPR036271">
    <property type="entry name" value="Tet_transcr_reg_TetR-rel_C_sf"/>
</dbReference>
<evidence type="ECO:0000256" key="3">
    <source>
        <dbReference type="ARBA" id="ARBA00023125"/>
    </source>
</evidence>
<feature type="domain" description="HTH tetR-type" evidence="6">
    <location>
        <begin position="20"/>
        <end position="80"/>
    </location>
</feature>
<dbReference type="Pfam" id="PF00440">
    <property type="entry name" value="TetR_N"/>
    <property type="match status" value="1"/>
</dbReference>
<evidence type="ECO:0000256" key="5">
    <source>
        <dbReference type="PROSITE-ProRule" id="PRU00335"/>
    </source>
</evidence>
<organism evidence="7 8">
    <name type="scientific">Zhihengliuella halotolerans</name>
    <dbReference type="NCBI Taxonomy" id="370736"/>
    <lineage>
        <taxon>Bacteria</taxon>
        <taxon>Bacillati</taxon>
        <taxon>Actinomycetota</taxon>
        <taxon>Actinomycetes</taxon>
        <taxon>Micrococcales</taxon>
        <taxon>Micrococcaceae</taxon>
        <taxon>Zhihengliuella</taxon>
    </lineage>
</organism>
<dbReference type="GO" id="GO:0000976">
    <property type="term" value="F:transcription cis-regulatory region binding"/>
    <property type="evidence" value="ECO:0007669"/>
    <property type="project" value="TreeGrafter"/>
</dbReference>
<keyword evidence="1" id="KW-0678">Repressor</keyword>
<dbReference type="GO" id="GO:0003700">
    <property type="term" value="F:DNA-binding transcription factor activity"/>
    <property type="evidence" value="ECO:0007669"/>
    <property type="project" value="TreeGrafter"/>
</dbReference>
<keyword evidence="8" id="KW-1185">Reference proteome</keyword>
<dbReference type="Proteomes" id="UP000292685">
    <property type="component" value="Unassembled WGS sequence"/>
</dbReference>
<feature type="DNA-binding region" description="H-T-H motif" evidence="5">
    <location>
        <begin position="43"/>
        <end position="62"/>
    </location>
</feature>
<keyword evidence="3 5" id="KW-0238">DNA-binding</keyword>
<dbReference type="SUPFAM" id="SSF48498">
    <property type="entry name" value="Tetracyclin repressor-like, C-terminal domain"/>
    <property type="match status" value="1"/>
</dbReference>
<dbReference type="PANTHER" id="PTHR30055:SF234">
    <property type="entry name" value="HTH-TYPE TRANSCRIPTIONAL REGULATOR BETI"/>
    <property type="match status" value="1"/>
</dbReference>
<dbReference type="Gene3D" id="1.10.357.10">
    <property type="entry name" value="Tetracycline Repressor, domain 2"/>
    <property type="match status" value="1"/>
</dbReference>
<dbReference type="InterPro" id="IPR050109">
    <property type="entry name" value="HTH-type_TetR-like_transc_reg"/>
</dbReference>
<dbReference type="InterPro" id="IPR001647">
    <property type="entry name" value="HTH_TetR"/>
</dbReference>
<keyword evidence="2" id="KW-0805">Transcription regulation</keyword>
<evidence type="ECO:0000313" key="8">
    <source>
        <dbReference type="Proteomes" id="UP000292685"/>
    </source>
</evidence>
<dbReference type="SUPFAM" id="SSF46689">
    <property type="entry name" value="Homeodomain-like"/>
    <property type="match status" value="1"/>
</dbReference>
<evidence type="ECO:0000313" key="7">
    <source>
        <dbReference type="EMBL" id="RZU62147.1"/>
    </source>
</evidence>